<reference evidence="1" key="1">
    <citation type="submission" date="2023-04" db="EMBL/GenBank/DDBJ databases">
        <title>A chromosome-level genome assembly of the parasitoid wasp Eretmocerus hayati.</title>
        <authorList>
            <person name="Zhong Y."/>
            <person name="Liu S."/>
            <person name="Liu Y."/>
        </authorList>
    </citation>
    <scope>NUCLEOTIDE SEQUENCE</scope>
    <source>
        <strain evidence="1">ZJU_SS_LIU_2023</strain>
    </source>
</reference>
<evidence type="ECO:0000313" key="2">
    <source>
        <dbReference type="Proteomes" id="UP001239111"/>
    </source>
</evidence>
<sequence length="267" mass="30677">MSDLIDLNTKKPNIFERPISEKLEELAKIDLDDTLLNQFLNKSREYRKAFDTGCHPQKLAAIVTDLKNLEGQINKSLDSNHLDAKFRARPLPRPREPIHRLPHRGIFNTWRGNKVDTLPSPSLRWNGTTSKNRTEPEFKESNQKPGFGFTSTPLGENKVPDLKNPGLNLSEIAEITENSQSQQLVTSIPHLLQGEDLKQEKVTEYLEDPENVKELTKLRDQGFNIYNLFEYARDKIKNLRFEPVYSEEHQGVVPDSLAKKNLNKLPL</sequence>
<protein>
    <submittedName>
        <fullName evidence="1">Uncharacterized protein</fullName>
    </submittedName>
</protein>
<keyword evidence="2" id="KW-1185">Reference proteome</keyword>
<dbReference type="Proteomes" id="UP001239111">
    <property type="component" value="Chromosome 4"/>
</dbReference>
<organism evidence="1 2">
    <name type="scientific">Eretmocerus hayati</name>
    <dbReference type="NCBI Taxonomy" id="131215"/>
    <lineage>
        <taxon>Eukaryota</taxon>
        <taxon>Metazoa</taxon>
        <taxon>Ecdysozoa</taxon>
        <taxon>Arthropoda</taxon>
        <taxon>Hexapoda</taxon>
        <taxon>Insecta</taxon>
        <taxon>Pterygota</taxon>
        <taxon>Neoptera</taxon>
        <taxon>Endopterygota</taxon>
        <taxon>Hymenoptera</taxon>
        <taxon>Apocrita</taxon>
        <taxon>Proctotrupomorpha</taxon>
        <taxon>Chalcidoidea</taxon>
        <taxon>Aphelinidae</taxon>
        <taxon>Aphelininae</taxon>
        <taxon>Eretmocerus</taxon>
    </lineage>
</organism>
<dbReference type="EMBL" id="CM056744">
    <property type="protein sequence ID" value="KAJ8666538.1"/>
    <property type="molecule type" value="Genomic_DNA"/>
</dbReference>
<gene>
    <name evidence="1" type="ORF">QAD02_008200</name>
</gene>
<name>A0ACC2N6E7_9HYME</name>
<accession>A0ACC2N6E7</accession>
<proteinExistence type="predicted"/>
<comment type="caution">
    <text evidence="1">The sequence shown here is derived from an EMBL/GenBank/DDBJ whole genome shotgun (WGS) entry which is preliminary data.</text>
</comment>
<evidence type="ECO:0000313" key="1">
    <source>
        <dbReference type="EMBL" id="KAJ8666538.1"/>
    </source>
</evidence>